<comment type="caution">
    <text evidence="1">The sequence shown here is derived from an EMBL/GenBank/DDBJ whole genome shotgun (WGS) entry which is preliminary data.</text>
</comment>
<gene>
    <name evidence="1" type="ORF">L1987_01722</name>
</gene>
<accession>A0ACB9K5U9</accession>
<organism evidence="1 2">
    <name type="scientific">Smallanthus sonchifolius</name>
    <dbReference type="NCBI Taxonomy" id="185202"/>
    <lineage>
        <taxon>Eukaryota</taxon>
        <taxon>Viridiplantae</taxon>
        <taxon>Streptophyta</taxon>
        <taxon>Embryophyta</taxon>
        <taxon>Tracheophyta</taxon>
        <taxon>Spermatophyta</taxon>
        <taxon>Magnoliopsida</taxon>
        <taxon>eudicotyledons</taxon>
        <taxon>Gunneridae</taxon>
        <taxon>Pentapetalae</taxon>
        <taxon>asterids</taxon>
        <taxon>campanulids</taxon>
        <taxon>Asterales</taxon>
        <taxon>Asteraceae</taxon>
        <taxon>Asteroideae</taxon>
        <taxon>Heliantheae alliance</taxon>
        <taxon>Millerieae</taxon>
        <taxon>Smallanthus</taxon>
    </lineage>
</organism>
<evidence type="ECO:0000313" key="2">
    <source>
        <dbReference type="Proteomes" id="UP001056120"/>
    </source>
</evidence>
<sequence length="110" mass="12424">MLLVRLKFNAIRIGSTDWFETATGIESDGDDEFYSIQDGQKVLAADADPTNMKDEVDYVVVEYEDFVTVSIERGLPSLSLAELKNMRCSEINLKELLQSNFYIANKSPHV</sequence>
<proteinExistence type="predicted"/>
<name>A0ACB9K5U9_9ASTR</name>
<protein>
    <submittedName>
        <fullName evidence="1">Uncharacterized protein</fullName>
    </submittedName>
</protein>
<dbReference type="EMBL" id="CM042018">
    <property type="protein sequence ID" value="KAI3827642.1"/>
    <property type="molecule type" value="Genomic_DNA"/>
</dbReference>
<reference evidence="1 2" key="2">
    <citation type="journal article" date="2022" name="Mol. Ecol. Resour.">
        <title>The genomes of chicory, endive, great burdock and yacon provide insights into Asteraceae paleo-polyploidization history and plant inulin production.</title>
        <authorList>
            <person name="Fan W."/>
            <person name="Wang S."/>
            <person name="Wang H."/>
            <person name="Wang A."/>
            <person name="Jiang F."/>
            <person name="Liu H."/>
            <person name="Zhao H."/>
            <person name="Xu D."/>
            <person name="Zhang Y."/>
        </authorList>
    </citation>
    <scope>NUCLEOTIDE SEQUENCE [LARGE SCALE GENOMIC DNA]</scope>
    <source>
        <strain evidence="2">cv. Yunnan</strain>
        <tissue evidence="1">Leaves</tissue>
    </source>
</reference>
<keyword evidence="2" id="KW-1185">Reference proteome</keyword>
<evidence type="ECO:0000313" key="1">
    <source>
        <dbReference type="EMBL" id="KAI3827642.1"/>
    </source>
</evidence>
<dbReference type="Proteomes" id="UP001056120">
    <property type="component" value="Linkage Group LG01"/>
</dbReference>
<reference evidence="2" key="1">
    <citation type="journal article" date="2022" name="Mol. Ecol. Resour.">
        <title>The genomes of chicory, endive, great burdock and yacon provide insights into Asteraceae palaeo-polyploidization history and plant inulin production.</title>
        <authorList>
            <person name="Fan W."/>
            <person name="Wang S."/>
            <person name="Wang H."/>
            <person name="Wang A."/>
            <person name="Jiang F."/>
            <person name="Liu H."/>
            <person name="Zhao H."/>
            <person name="Xu D."/>
            <person name="Zhang Y."/>
        </authorList>
    </citation>
    <scope>NUCLEOTIDE SEQUENCE [LARGE SCALE GENOMIC DNA]</scope>
    <source>
        <strain evidence="2">cv. Yunnan</strain>
    </source>
</reference>